<dbReference type="EMBL" id="FOBN01000003">
    <property type="protein sequence ID" value="SEM00669.1"/>
    <property type="molecule type" value="Genomic_DNA"/>
</dbReference>
<dbReference type="Proteomes" id="UP000198883">
    <property type="component" value="Unassembled WGS sequence"/>
</dbReference>
<organism evidence="1 2">
    <name type="scientific">Phocoenobacter skyensis</name>
    <dbReference type="NCBI Taxonomy" id="97481"/>
    <lineage>
        <taxon>Bacteria</taxon>
        <taxon>Pseudomonadati</taxon>
        <taxon>Pseudomonadota</taxon>
        <taxon>Gammaproteobacteria</taxon>
        <taxon>Pasteurellales</taxon>
        <taxon>Pasteurellaceae</taxon>
        <taxon>Phocoenobacter</taxon>
    </lineage>
</organism>
<protein>
    <submittedName>
        <fullName evidence="1">Uncharacterized protein</fullName>
    </submittedName>
</protein>
<dbReference type="AlphaFoldDB" id="A0A1H7UVA0"/>
<accession>A0A1H7UVA0</accession>
<gene>
    <name evidence="1" type="ORF">SAMN05444853_10319</name>
</gene>
<evidence type="ECO:0000313" key="2">
    <source>
        <dbReference type="Proteomes" id="UP000198883"/>
    </source>
</evidence>
<evidence type="ECO:0000313" key="1">
    <source>
        <dbReference type="EMBL" id="SEM00669.1"/>
    </source>
</evidence>
<dbReference type="STRING" id="97481.SAMN05444853_10319"/>
<name>A0A1H7UVA0_9PAST</name>
<reference evidence="2" key="1">
    <citation type="submission" date="2016-10" db="EMBL/GenBank/DDBJ databases">
        <authorList>
            <person name="Varghese N."/>
            <person name="Submissions S."/>
        </authorList>
    </citation>
    <scope>NUCLEOTIDE SEQUENCE [LARGE SCALE GENOMIC DNA]</scope>
    <source>
        <strain evidence="2">DSM 24204</strain>
    </source>
</reference>
<proteinExistence type="predicted"/>
<sequence length="35" mass="4138">MKDIISDTLFLPLYFRALDAQKSQSIYLVEKAYKQ</sequence>